<dbReference type="SMART" id="SM00762">
    <property type="entry name" value="Cog4"/>
    <property type="match status" value="1"/>
</dbReference>
<keyword evidence="7" id="KW-0472">Membrane</keyword>
<proteinExistence type="inferred from homology"/>
<dbReference type="InterPro" id="IPR048684">
    <property type="entry name" value="COG4_C"/>
</dbReference>
<evidence type="ECO:0000313" key="11">
    <source>
        <dbReference type="EMBL" id="RSH77494.1"/>
    </source>
</evidence>
<keyword evidence="6" id="KW-0333">Golgi apparatus</keyword>
<dbReference type="EMBL" id="RSCE01000016">
    <property type="protein sequence ID" value="RSH77494.1"/>
    <property type="molecule type" value="Genomic_DNA"/>
</dbReference>
<dbReference type="Pfam" id="PF20662">
    <property type="entry name" value="COG4_C"/>
    <property type="match status" value="1"/>
</dbReference>
<evidence type="ECO:0000256" key="4">
    <source>
        <dbReference type="ARBA" id="ARBA00022448"/>
    </source>
</evidence>
<evidence type="ECO:0000256" key="6">
    <source>
        <dbReference type="ARBA" id="ARBA00023034"/>
    </source>
</evidence>
<dbReference type="STRING" id="105984.A0A427XFJ9"/>
<dbReference type="Pfam" id="PF08318">
    <property type="entry name" value="COG4_m"/>
    <property type="match status" value="1"/>
</dbReference>
<comment type="subcellular location">
    <subcellularLocation>
        <location evidence="1">Golgi apparatus membrane</location>
        <topology evidence="1">Peripheral membrane protein</topology>
    </subcellularLocation>
</comment>
<reference evidence="11 12" key="1">
    <citation type="submission" date="2018-11" db="EMBL/GenBank/DDBJ databases">
        <title>Genome sequence of Apiotrichum porosum DSM 27194.</title>
        <authorList>
            <person name="Aliyu H."/>
            <person name="Gorte O."/>
            <person name="Ochsenreither K."/>
        </authorList>
    </citation>
    <scope>NUCLEOTIDE SEQUENCE [LARGE SCALE GENOMIC DNA]</scope>
    <source>
        <strain evidence="11 12">DSM 27194</strain>
    </source>
</reference>
<gene>
    <name evidence="11" type="ORF">EHS24_003471</name>
</gene>
<evidence type="ECO:0000259" key="10">
    <source>
        <dbReference type="SMART" id="SM00762"/>
    </source>
</evidence>
<dbReference type="GO" id="GO:0015031">
    <property type="term" value="P:protein transport"/>
    <property type="evidence" value="ECO:0007669"/>
    <property type="project" value="UniProtKB-KW"/>
</dbReference>
<dbReference type="OrthoDB" id="47059at2759"/>
<evidence type="ECO:0000256" key="2">
    <source>
        <dbReference type="ARBA" id="ARBA00009215"/>
    </source>
</evidence>
<dbReference type="InterPro" id="IPR048682">
    <property type="entry name" value="COG4"/>
</dbReference>
<protein>
    <recommendedName>
        <fullName evidence="3">Conserved oligomeric Golgi complex subunit 4</fullName>
    </recommendedName>
    <alternativeName>
        <fullName evidence="8">Component of oligomeric Golgi complex 4</fullName>
    </alternativeName>
</protein>
<feature type="region of interest" description="Disordered" evidence="9">
    <location>
        <begin position="427"/>
        <end position="455"/>
    </location>
</feature>
<feature type="region of interest" description="Disordered" evidence="9">
    <location>
        <begin position="1"/>
        <end position="23"/>
    </location>
</feature>
<comment type="caution">
    <text evidence="11">The sequence shown here is derived from an EMBL/GenBank/DDBJ whole genome shotgun (WGS) entry which is preliminary data.</text>
</comment>
<dbReference type="AlphaFoldDB" id="A0A427XFJ9"/>
<keyword evidence="4" id="KW-0813">Transport</keyword>
<evidence type="ECO:0000256" key="1">
    <source>
        <dbReference type="ARBA" id="ARBA00004395"/>
    </source>
</evidence>
<dbReference type="GO" id="GO:0000139">
    <property type="term" value="C:Golgi membrane"/>
    <property type="evidence" value="ECO:0007669"/>
    <property type="project" value="UniProtKB-SubCell"/>
</dbReference>
<name>A0A427XFJ9_9TREE</name>
<keyword evidence="5" id="KW-0653">Protein transport</keyword>
<dbReference type="RefSeq" id="XP_028472641.1">
    <property type="nucleotide sequence ID" value="XM_028619145.1"/>
</dbReference>
<sequence>MSAALTPIPTAAPTPAPLDPRDITDPAQITAQLALLTRREADLTLALNALISDRAQVDGALVHLRGLTHNVEVLSAEVDGVALGNQAPAGVMSPSPAPRVTSPIRRGSPYIGGVGSPSPGGPLPAMTTRGLGLQNVDESQLADDAEGLVQRVNRVWETSERVGGKVRKLDDEIGRVREAADVVTEVLELKNSLQTLSAAIEKADWEGASRACRRAMSVRGVVTDGGFAGAVVPTPQSPLPPPQQLDELRTVLLQTFRREFDAAAERKDEQEVSRYFRLWPGIGAEDEGLEAYGDFVVGLVKTRSAAAGKPSSSLYYITHLTSLLESIAHIIDQHQPVVDKYYGKGRMRTVVGRLVGESDRVIRNLVEGWEEERRVGRLISETKASRFALLSNPALLPPLFASLTNPQATQLSLSSLANTTSNLSSALQSYAPGGRKAPSTPVPVPVVEEDPGPDPRDVDRVLGELVALGGRWALFRRFVYSRLADDDEEDDEAEPVASAGDIDVIENSGSQRAIENLLKVYYEPLELWYLRSSVEKAHRLDSPDMTSKPHVSSILDDTFYLIKVVLNRVLSSGSLPALRSMRERIATVLERDYSTVLGKKMDSVFALTATYDRAEKERREKDQKKTFIIFINDLDVSADYTDRLLNETRAVLPQVYLESERAAVLDELDLLADLVSQFRSGARQGLEQLFNQLTRHRLRPLLDDCYRDVSYVLDEDSFADAEEQDLVRRRFVRSWEGVVDGYRDAFTDHNYQAFFNMTVEMLVRPWEKMVMGMQFTELGAIRYERDIRAVANYLSTQASYGGARDKFTRLQQIATVLNLDADEDPEEFFANSGIPWRLSRNEYNTVVGLRH</sequence>
<dbReference type="Pfam" id="PF20663">
    <property type="entry name" value="COG4_N"/>
    <property type="match status" value="1"/>
</dbReference>
<comment type="similarity">
    <text evidence="2">Belongs to the COG4 family.</text>
</comment>
<evidence type="ECO:0000256" key="5">
    <source>
        <dbReference type="ARBA" id="ARBA00022927"/>
    </source>
</evidence>
<dbReference type="Gene3D" id="1.10.287.1060">
    <property type="entry name" value="ESAT-6-like"/>
    <property type="match status" value="1"/>
</dbReference>
<organism evidence="11 12">
    <name type="scientific">Apiotrichum porosum</name>
    <dbReference type="NCBI Taxonomy" id="105984"/>
    <lineage>
        <taxon>Eukaryota</taxon>
        <taxon>Fungi</taxon>
        <taxon>Dikarya</taxon>
        <taxon>Basidiomycota</taxon>
        <taxon>Agaricomycotina</taxon>
        <taxon>Tremellomycetes</taxon>
        <taxon>Trichosporonales</taxon>
        <taxon>Trichosporonaceae</taxon>
        <taxon>Apiotrichum</taxon>
    </lineage>
</organism>
<evidence type="ECO:0000256" key="8">
    <source>
        <dbReference type="ARBA" id="ARBA00031340"/>
    </source>
</evidence>
<dbReference type="PANTHER" id="PTHR24016:SF0">
    <property type="entry name" value="CONSERVED OLIGOMERIC GOLGI COMPLEX SUBUNIT 4"/>
    <property type="match status" value="1"/>
</dbReference>
<dbReference type="GeneID" id="39588014"/>
<evidence type="ECO:0000256" key="3">
    <source>
        <dbReference type="ARBA" id="ARBA00020975"/>
    </source>
</evidence>
<feature type="domain" description="COG4 transport protein middle alpha-helical bundle" evidence="10">
    <location>
        <begin position="245"/>
        <end position="602"/>
    </location>
</feature>
<keyword evidence="12" id="KW-1185">Reference proteome</keyword>
<dbReference type="InterPro" id="IPR013167">
    <property type="entry name" value="COG4_M"/>
</dbReference>
<evidence type="ECO:0000313" key="12">
    <source>
        <dbReference type="Proteomes" id="UP000279236"/>
    </source>
</evidence>
<evidence type="ECO:0000256" key="9">
    <source>
        <dbReference type="SAM" id="MobiDB-lite"/>
    </source>
</evidence>
<dbReference type="Gene3D" id="1.20.58.1970">
    <property type="match status" value="1"/>
</dbReference>
<accession>A0A427XFJ9</accession>
<dbReference type="Proteomes" id="UP000279236">
    <property type="component" value="Unassembled WGS sequence"/>
</dbReference>
<evidence type="ECO:0000256" key="7">
    <source>
        <dbReference type="ARBA" id="ARBA00023136"/>
    </source>
</evidence>
<dbReference type="PANTHER" id="PTHR24016">
    <property type="entry name" value="CONSERVED OLIGOMERIC GOLGI COMPLEX SUBUNIT 4"/>
    <property type="match status" value="1"/>
</dbReference>
<dbReference type="InterPro" id="IPR048680">
    <property type="entry name" value="COG4_N"/>
</dbReference>